<evidence type="ECO:0000313" key="2">
    <source>
        <dbReference type="Proteomes" id="UP000693952"/>
    </source>
</evidence>
<organism evidence="1 2">
    <name type="scientific">Pseudomonas sessilinigenes</name>
    <dbReference type="NCBI Taxonomy" id="658629"/>
    <lineage>
        <taxon>Bacteria</taxon>
        <taxon>Pseudomonadati</taxon>
        <taxon>Pseudomonadota</taxon>
        <taxon>Gammaproteobacteria</taxon>
        <taxon>Pseudomonadales</taxon>
        <taxon>Pseudomonadaceae</taxon>
        <taxon>Pseudomonas</taxon>
    </lineage>
</organism>
<dbReference type="Proteomes" id="UP000693952">
    <property type="component" value="Chromosome"/>
</dbReference>
<accession>A0ABX8MQ78</accession>
<dbReference type="EMBL" id="CP077074">
    <property type="protein sequence ID" value="QXH41434.1"/>
    <property type="molecule type" value="Genomic_DNA"/>
</dbReference>
<name>A0ABX8MQ78_9PSED</name>
<dbReference type="RefSeq" id="WP_124345647.1">
    <property type="nucleotide sequence ID" value="NZ_CP027706.1"/>
</dbReference>
<protein>
    <submittedName>
        <fullName evidence="1">Uncharacterized protein</fullName>
    </submittedName>
</protein>
<reference evidence="1" key="1">
    <citation type="submission" date="2021-06" db="EMBL/GenBank/DDBJ databases">
        <title>Updating the genus Pseudomonas: Description of 43 new species and partition of the Pseudomonas putida group.</title>
        <authorList>
            <person name="Girard L."/>
            <person name="Lood C."/>
            <person name="Vandamme P."/>
            <person name="Rokni-Zadeh H."/>
            <person name="van Noort V."/>
            <person name="Hofte M."/>
            <person name="Lavigne R."/>
            <person name="De Mot R."/>
        </authorList>
    </citation>
    <scope>NUCLEOTIDE SEQUENCE</scope>
    <source>
        <strain evidence="1">CMR12a</strain>
    </source>
</reference>
<proteinExistence type="predicted"/>
<keyword evidence="2" id="KW-1185">Reference proteome</keyword>
<sequence length="152" mass="16908">MPYNADQAFIQQQWRDEAYPRENVLILGNGFYCLFELPHGASRLQDKAWLPALDHQPAEACEGLATLGCSAPGPEPWQALAGECAAHGGDGFLALLEKDSQRLIWLLVLRETNPFAQVRIRDRHIEAQSTSGVSVCIPIERPDQLTLAWPEC</sequence>
<evidence type="ECO:0000313" key="1">
    <source>
        <dbReference type="EMBL" id="QXH41434.1"/>
    </source>
</evidence>
<gene>
    <name evidence="1" type="ORF">KSS89_04180</name>
</gene>